<dbReference type="SUPFAM" id="SSF46894">
    <property type="entry name" value="C-terminal effector domain of the bipartite response regulators"/>
    <property type="match status" value="1"/>
</dbReference>
<feature type="transmembrane region" description="Helical" evidence="1">
    <location>
        <begin position="170"/>
        <end position="191"/>
    </location>
</feature>
<keyword evidence="4" id="KW-1185">Reference proteome</keyword>
<evidence type="ECO:0000256" key="1">
    <source>
        <dbReference type="SAM" id="Phobius"/>
    </source>
</evidence>
<feature type="transmembrane region" description="Helical" evidence="1">
    <location>
        <begin position="224"/>
        <end position="242"/>
    </location>
</feature>
<keyword evidence="1" id="KW-0472">Membrane</keyword>
<dbReference type="SMART" id="SM00421">
    <property type="entry name" value="HTH_LUXR"/>
    <property type="match status" value="1"/>
</dbReference>
<gene>
    <name evidence="3" type="ORF">AAAU18_06570</name>
</gene>
<evidence type="ECO:0000313" key="4">
    <source>
        <dbReference type="Proteomes" id="UP001494672"/>
    </source>
</evidence>
<organism evidence="3 4">
    <name type="scientific">Coprococcus aceti</name>
    <dbReference type="NCBI Taxonomy" id="2981786"/>
    <lineage>
        <taxon>Bacteria</taxon>
        <taxon>Bacillati</taxon>
        <taxon>Bacillota</taxon>
        <taxon>Clostridia</taxon>
        <taxon>Lachnospirales</taxon>
        <taxon>Lachnospiraceae</taxon>
        <taxon>Coprococcus</taxon>
    </lineage>
</organism>
<protein>
    <submittedName>
        <fullName evidence="3">Helix-turn-helix transcriptional regulator</fullName>
    </submittedName>
</protein>
<dbReference type="SUPFAM" id="SSF103473">
    <property type="entry name" value="MFS general substrate transporter"/>
    <property type="match status" value="1"/>
</dbReference>
<feature type="transmembrane region" description="Helical" evidence="1">
    <location>
        <begin position="56"/>
        <end position="77"/>
    </location>
</feature>
<dbReference type="EMBL" id="JBBNGJ010000004">
    <property type="protein sequence ID" value="MEQ2592580.1"/>
    <property type="molecule type" value="Genomic_DNA"/>
</dbReference>
<comment type="caution">
    <text evidence="3">The sequence shown here is derived from an EMBL/GenBank/DDBJ whole genome shotgun (WGS) entry which is preliminary data.</text>
</comment>
<feature type="transmembrane region" description="Helical" evidence="1">
    <location>
        <begin position="113"/>
        <end position="132"/>
    </location>
</feature>
<feature type="transmembrane region" description="Helical" evidence="1">
    <location>
        <begin position="89"/>
        <end position="107"/>
    </location>
</feature>
<dbReference type="Pfam" id="PF00196">
    <property type="entry name" value="GerE"/>
    <property type="match status" value="1"/>
</dbReference>
<dbReference type="RefSeq" id="WP_349093001.1">
    <property type="nucleotide sequence ID" value="NZ_JBBNGJ010000004.1"/>
</dbReference>
<name>A0ABV1I8M5_9FIRM</name>
<dbReference type="Gene3D" id="1.20.1250.20">
    <property type="entry name" value="MFS general substrate transporter like domains"/>
    <property type="match status" value="1"/>
</dbReference>
<reference evidence="3 4" key="1">
    <citation type="submission" date="2024-04" db="EMBL/GenBank/DDBJ databases">
        <title>Human intestinal bacterial collection.</title>
        <authorList>
            <person name="Pauvert C."/>
            <person name="Hitch T.C.A."/>
            <person name="Clavel T."/>
        </authorList>
    </citation>
    <scope>NUCLEOTIDE SEQUENCE [LARGE SCALE GENOMIC DNA]</scope>
    <source>
        <strain evidence="3 4">CLA-AA-H181</strain>
    </source>
</reference>
<dbReference type="Gene3D" id="1.10.10.10">
    <property type="entry name" value="Winged helix-like DNA-binding domain superfamily/Winged helix DNA-binding domain"/>
    <property type="match status" value="1"/>
</dbReference>
<feature type="transmembrane region" description="Helical" evidence="1">
    <location>
        <begin position="375"/>
        <end position="395"/>
    </location>
</feature>
<feature type="transmembrane region" description="Helical" evidence="1">
    <location>
        <begin position="352"/>
        <end position="369"/>
    </location>
</feature>
<feature type="transmembrane region" description="Helical" evidence="1">
    <location>
        <begin position="27"/>
        <end position="44"/>
    </location>
</feature>
<dbReference type="CDD" id="cd06170">
    <property type="entry name" value="LuxR_C_like"/>
    <property type="match status" value="1"/>
</dbReference>
<accession>A0ABV1I8M5</accession>
<feature type="transmembrane region" description="Helical" evidence="1">
    <location>
        <begin position="144"/>
        <end position="164"/>
    </location>
</feature>
<dbReference type="PROSITE" id="PS00622">
    <property type="entry name" value="HTH_LUXR_1"/>
    <property type="match status" value="1"/>
</dbReference>
<dbReference type="InterPro" id="IPR036388">
    <property type="entry name" value="WH-like_DNA-bd_sf"/>
</dbReference>
<proteinExistence type="predicted"/>
<dbReference type="InterPro" id="IPR036259">
    <property type="entry name" value="MFS_trans_sf"/>
</dbReference>
<keyword evidence="1" id="KW-1133">Transmembrane helix</keyword>
<sequence>MSGERSVDVEKINNNEKGFEPAHIRSVISLALFSFVFLGMEFFFDSRAAEFVDARSVLLYQSVILLASAVGLFIYALIERYVGSKIKQIIIITLNIVEVAALAAIILCSGKLILLYGIIFFIVCGVMGGRVYHDVSRDYTDRKHLTVIVGISYALGLLLQYINYNLIDSVILRMVMFSLAIVALAVILFLARDEYAEAEVDTYMVDERNKTDCKEKCDKTTPDSGSVAVALVMVVLLMTFIFSALDNVVTVVHAEGGADVGQWPRLFLALSGVAAGFLFDIKDQRFMNQMMYCVTVLSVIAMLIIEFGGAFIIGLIVFYLAAGFFVVYFTTGFINVSYGMRWSALWSGAGRAVNNIGAGIVGIISYMLIDSPGIMVMSVVVILLLVLISIAVFVLENLQKEQYRRYDEEKVTKSAENSNARVEVDFECFADAHHLTGREREVLQKLLVSDGSVQDIADELYISRASLYRHISSMNEKTGTKTRVGLIQYYYGWHEE</sequence>
<evidence type="ECO:0000313" key="3">
    <source>
        <dbReference type="EMBL" id="MEQ2592580.1"/>
    </source>
</evidence>
<dbReference type="InterPro" id="IPR000792">
    <property type="entry name" value="Tscrpt_reg_LuxR_C"/>
</dbReference>
<feature type="transmembrane region" description="Helical" evidence="1">
    <location>
        <begin position="291"/>
        <end position="313"/>
    </location>
</feature>
<feature type="domain" description="HTH luxR-type" evidence="2">
    <location>
        <begin position="450"/>
        <end position="477"/>
    </location>
</feature>
<feature type="transmembrane region" description="Helical" evidence="1">
    <location>
        <begin position="262"/>
        <end position="279"/>
    </location>
</feature>
<dbReference type="InterPro" id="IPR016032">
    <property type="entry name" value="Sig_transdc_resp-reg_C-effctor"/>
</dbReference>
<feature type="transmembrane region" description="Helical" evidence="1">
    <location>
        <begin position="319"/>
        <end position="340"/>
    </location>
</feature>
<dbReference type="Proteomes" id="UP001494672">
    <property type="component" value="Unassembled WGS sequence"/>
</dbReference>
<keyword evidence="1" id="KW-0812">Transmembrane</keyword>
<evidence type="ECO:0000259" key="2">
    <source>
        <dbReference type="PROSITE" id="PS00622"/>
    </source>
</evidence>